<proteinExistence type="predicted"/>
<dbReference type="InterPro" id="IPR009506">
    <property type="entry name" value="YjiS-like"/>
</dbReference>
<dbReference type="AlphaFoldDB" id="A0A1M7UIU3"/>
<sequence length="74" mass="8673">MTASSFNIRTSASREWGRWLSAGMTRVMTFWARRETIKMLRELDDHQLRDIGLPRHQIESAVKRRKDSGAELAR</sequence>
<evidence type="ECO:0000259" key="1">
    <source>
        <dbReference type="Pfam" id="PF06568"/>
    </source>
</evidence>
<protein>
    <recommendedName>
        <fullName evidence="1">YjiS-like domain-containing protein</fullName>
    </recommendedName>
</protein>
<dbReference type="RefSeq" id="WP_172806091.1">
    <property type="nucleotide sequence ID" value="NZ_LT670849.1"/>
</dbReference>
<feature type="domain" description="YjiS-like" evidence="1">
    <location>
        <begin position="30"/>
        <end position="59"/>
    </location>
</feature>
<evidence type="ECO:0000313" key="2">
    <source>
        <dbReference type="EMBL" id="SHN82846.1"/>
    </source>
</evidence>
<organism evidence="2 3">
    <name type="scientific">Bradyrhizobium erythrophlei</name>
    <dbReference type="NCBI Taxonomy" id="1437360"/>
    <lineage>
        <taxon>Bacteria</taxon>
        <taxon>Pseudomonadati</taxon>
        <taxon>Pseudomonadota</taxon>
        <taxon>Alphaproteobacteria</taxon>
        <taxon>Hyphomicrobiales</taxon>
        <taxon>Nitrobacteraceae</taxon>
        <taxon>Bradyrhizobium</taxon>
    </lineage>
</organism>
<keyword evidence="3" id="KW-1185">Reference proteome</keyword>
<dbReference type="Pfam" id="PF06568">
    <property type="entry name" value="YjiS-like"/>
    <property type="match status" value="1"/>
</dbReference>
<dbReference type="Proteomes" id="UP000184096">
    <property type="component" value="Chromosome I"/>
</dbReference>
<dbReference type="EMBL" id="LT670849">
    <property type="protein sequence ID" value="SHN82846.1"/>
    <property type="molecule type" value="Genomic_DNA"/>
</dbReference>
<evidence type="ECO:0000313" key="3">
    <source>
        <dbReference type="Proteomes" id="UP000184096"/>
    </source>
</evidence>
<reference evidence="3" key="1">
    <citation type="submission" date="2016-11" db="EMBL/GenBank/DDBJ databases">
        <authorList>
            <person name="Varghese N."/>
            <person name="Submissions S."/>
        </authorList>
    </citation>
    <scope>NUCLEOTIDE SEQUENCE [LARGE SCALE GENOMIC DNA]</scope>
    <source>
        <strain evidence="3">GAS401</strain>
    </source>
</reference>
<name>A0A1M7UIU3_9BRAD</name>
<gene>
    <name evidence="2" type="ORF">SAMN05444170_5287</name>
</gene>
<accession>A0A1M7UIU3</accession>